<protein>
    <recommendedName>
        <fullName evidence="2">Pyridoxal phosphate homeostasis protein</fullName>
        <shortName evidence="2">PLP homeostasis protein</shortName>
    </recommendedName>
</protein>
<sequence>MSIAERYQKVAAEVAEAAVAAGRAPEDVLLVAVSKTVGPEGVAEAIEGGARDFGENRPDQIVPKSAAFPEARWHFIGNIQSRRIPEIVASATLIHSLYQRRHAEKIDHAAAELSKVQDVLIEVNVSGEASKSGVDPVEAADLVRAVAALSHVSVRGLMTMAPAGDAQAAREAFAGLAELAAQIRAQLPAEDAAVFTELSMGMSDDWREAVPLGATIVRVGRAIFSESYQE</sequence>
<dbReference type="CDD" id="cd00635">
    <property type="entry name" value="PLPDE_III_YBL036c_like"/>
    <property type="match status" value="1"/>
</dbReference>
<dbReference type="RefSeq" id="WP_114549114.1">
    <property type="nucleotide sequence ID" value="NZ_PPUT01000015.1"/>
</dbReference>
<dbReference type="HAMAP" id="MF_02087">
    <property type="entry name" value="PLP_homeostasis"/>
    <property type="match status" value="1"/>
</dbReference>
<dbReference type="Pfam" id="PF01168">
    <property type="entry name" value="Ala_racemase_N"/>
    <property type="match status" value="1"/>
</dbReference>
<dbReference type="InterPro" id="IPR029066">
    <property type="entry name" value="PLP-binding_barrel"/>
</dbReference>
<feature type="domain" description="Alanine racemase N-terminal" evidence="5">
    <location>
        <begin position="21"/>
        <end position="224"/>
    </location>
</feature>
<organism evidence="6 7">
    <name type="scientific">Adlercreutzia equolifaciens subsp. celatus</name>
    <dbReference type="NCBI Taxonomy" id="394340"/>
    <lineage>
        <taxon>Bacteria</taxon>
        <taxon>Bacillati</taxon>
        <taxon>Actinomycetota</taxon>
        <taxon>Coriobacteriia</taxon>
        <taxon>Eggerthellales</taxon>
        <taxon>Eggerthellaceae</taxon>
        <taxon>Adlercreutzia</taxon>
    </lineage>
</organism>
<proteinExistence type="inferred from homology"/>
<evidence type="ECO:0000259" key="5">
    <source>
        <dbReference type="Pfam" id="PF01168"/>
    </source>
</evidence>
<gene>
    <name evidence="6" type="ORF">C1850_06815</name>
</gene>
<reference evidence="6 7" key="1">
    <citation type="journal article" date="2018" name="Elife">
        <title>Discovery and characterization of a prevalent human gut bacterial enzyme sufficient for the inactivation of a family of plant toxins.</title>
        <authorList>
            <person name="Koppel N."/>
            <person name="Bisanz J.E."/>
            <person name="Pandelia M.E."/>
            <person name="Turnbaugh P.J."/>
            <person name="Balskus E.P."/>
        </authorList>
    </citation>
    <scope>NUCLEOTIDE SEQUENCE [LARGE SCALE GENOMIC DNA]</scope>
    <source>
        <strain evidence="6 7">OB21 GAM 11</strain>
    </source>
</reference>
<evidence type="ECO:0000256" key="1">
    <source>
        <dbReference type="ARBA" id="ARBA00022898"/>
    </source>
</evidence>
<dbReference type="InterPro" id="IPR001608">
    <property type="entry name" value="Ala_racemase_N"/>
</dbReference>
<evidence type="ECO:0000313" key="6">
    <source>
        <dbReference type="EMBL" id="RDC44261.1"/>
    </source>
</evidence>
<dbReference type="EMBL" id="PPUT01000015">
    <property type="protein sequence ID" value="RDC44261.1"/>
    <property type="molecule type" value="Genomic_DNA"/>
</dbReference>
<comment type="cofactor">
    <cofactor evidence="3">
        <name>pyridoxal 5'-phosphate</name>
        <dbReference type="ChEBI" id="CHEBI:597326"/>
    </cofactor>
</comment>
<evidence type="ECO:0000256" key="2">
    <source>
        <dbReference type="HAMAP-Rule" id="MF_02087"/>
    </source>
</evidence>
<dbReference type="SUPFAM" id="SSF51419">
    <property type="entry name" value="PLP-binding barrel"/>
    <property type="match status" value="1"/>
</dbReference>
<dbReference type="InterPro" id="IPR011078">
    <property type="entry name" value="PyrdxlP_homeostasis"/>
</dbReference>
<comment type="function">
    <text evidence="2">Pyridoxal 5'-phosphate (PLP)-binding protein, which is involved in PLP homeostasis.</text>
</comment>
<evidence type="ECO:0000313" key="7">
    <source>
        <dbReference type="Proteomes" id="UP000253805"/>
    </source>
</evidence>
<evidence type="ECO:0000256" key="3">
    <source>
        <dbReference type="PIRSR" id="PIRSR004848-1"/>
    </source>
</evidence>
<comment type="similarity">
    <text evidence="2 4">Belongs to the pyridoxal phosphate-binding protein YggS/PROSC family.</text>
</comment>
<dbReference type="PANTHER" id="PTHR10146">
    <property type="entry name" value="PROLINE SYNTHETASE CO-TRANSCRIBED BACTERIAL HOMOLOG PROTEIN"/>
    <property type="match status" value="1"/>
</dbReference>
<dbReference type="PIRSF" id="PIRSF004848">
    <property type="entry name" value="YBL036c_PLPDEIII"/>
    <property type="match status" value="1"/>
</dbReference>
<accession>A0A369NY91</accession>
<feature type="modified residue" description="N6-(pyridoxal phosphate)lysine" evidence="2 3">
    <location>
        <position position="35"/>
    </location>
</feature>
<dbReference type="Gene3D" id="3.20.20.10">
    <property type="entry name" value="Alanine racemase"/>
    <property type="match status" value="1"/>
</dbReference>
<keyword evidence="1 2" id="KW-0663">Pyridoxal phosphate</keyword>
<dbReference type="Proteomes" id="UP000253805">
    <property type="component" value="Unassembled WGS sequence"/>
</dbReference>
<comment type="caution">
    <text evidence="6">The sequence shown here is derived from an EMBL/GenBank/DDBJ whole genome shotgun (WGS) entry which is preliminary data.</text>
</comment>
<name>A0A369NY91_9ACTN</name>
<dbReference type="PANTHER" id="PTHR10146:SF14">
    <property type="entry name" value="PYRIDOXAL PHOSPHATE HOMEOSTASIS PROTEIN"/>
    <property type="match status" value="1"/>
</dbReference>
<dbReference type="NCBIfam" id="TIGR00044">
    <property type="entry name" value="YggS family pyridoxal phosphate-dependent enzyme"/>
    <property type="match status" value="1"/>
</dbReference>
<dbReference type="GO" id="GO:0030170">
    <property type="term" value="F:pyridoxal phosphate binding"/>
    <property type="evidence" value="ECO:0007669"/>
    <property type="project" value="UniProtKB-UniRule"/>
</dbReference>
<evidence type="ECO:0000256" key="4">
    <source>
        <dbReference type="RuleBase" id="RU004514"/>
    </source>
</evidence>
<dbReference type="AlphaFoldDB" id="A0A369NY91"/>